<dbReference type="PROSITE" id="PS00171">
    <property type="entry name" value="TIM_1"/>
    <property type="match status" value="1"/>
</dbReference>
<evidence type="ECO:0000256" key="12">
    <source>
        <dbReference type="ARBA" id="ARBA00022840"/>
    </source>
</evidence>
<dbReference type="PROSITE" id="PS51440">
    <property type="entry name" value="TIM_2"/>
    <property type="match status" value="1"/>
</dbReference>
<dbReference type="Pfam" id="PF00121">
    <property type="entry name" value="TIM"/>
    <property type="match status" value="1"/>
</dbReference>
<evidence type="ECO:0000313" key="18">
    <source>
        <dbReference type="Proteomes" id="UP000092931"/>
    </source>
</evidence>
<dbReference type="InterPro" id="IPR001576">
    <property type="entry name" value="Phosphoglycerate_kinase"/>
</dbReference>
<evidence type="ECO:0000256" key="9">
    <source>
        <dbReference type="ARBA" id="ARBA00022679"/>
    </source>
</evidence>
<dbReference type="HAMAP" id="MF_00147_B">
    <property type="entry name" value="TIM_B"/>
    <property type="match status" value="1"/>
</dbReference>
<dbReference type="CDD" id="cd00311">
    <property type="entry name" value="TIM"/>
    <property type="match status" value="1"/>
</dbReference>
<evidence type="ECO:0000256" key="6">
    <source>
        <dbReference type="ARBA" id="ARBA00011245"/>
    </source>
</evidence>
<dbReference type="NCBIfam" id="NF010569">
    <property type="entry name" value="PRK13962.1"/>
    <property type="match status" value="1"/>
</dbReference>
<evidence type="ECO:0000256" key="8">
    <source>
        <dbReference type="ARBA" id="ARBA00022490"/>
    </source>
</evidence>
<dbReference type="SUPFAM" id="SSF51351">
    <property type="entry name" value="Triosephosphate isomerase (TIM)"/>
    <property type="match status" value="1"/>
</dbReference>
<feature type="binding site" evidence="15">
    <location>
        <position position="40"/>
    </location>
    <ligand>
        <name>substrate</name>
    </ligand>
</feature>
<dbReference type="EC" id="2.7.2.3" evidence="15"/>
<comment type="subunit">
    <text evidence="16">Homodimer.</text>
</comment>
<name>A0A1B1YMJ8_THEST</name>
<keyword evidence="13 15" id="KW-0324">Glycolysis</keyword>
<comment type="subcellular location">
    <subcellularLocation>
        <location evidence="2 15">Cytoplasm</location>
    </subcellularLocation>
</comment>
<dbReference type="AlphaFoldDB" id="A0A1B1YMJ8"/>
<dbReference type="GO" id="GO:0006094">
    <property type="term" value="P:gluconeogenesis"/>
    <property type="evidence" value="ECO:0007669"/>
    <property type="project" value="UniProtKB-UniRule"/>
</dbReference>
<dbReference type="GO" id="GO:0006096">
    <property type="term" value="P:glycolytic process"/>
    <property type="evidence" value="ECO:0007669"/>
    <property type="project" value="UniProtKB-UniRule"/>
</dbReference>
<keyword evidence="10 15" id="KW-0547">Nucleotide-binding</keyword>
<dbReference type="NCBIfam" id="TIGR00419">
    <property type="entry name" value="tim"/>
    <property type="match status" value="1"/>
</dbReference>
<protein>
    <recommendedName>
        <fullName evidence="15 16">Multifunctional fusion protein</fullName>
    </recommendedName>
    <domain>
        <recommendedName>
            <fullName evidence="16">Triosephosphate isomerase</fullName>
            <shortName evidence="16">TIM</shortName>
            <shortName evidence="16">TPI</shortName>
            <ecNumber evidence="16">5.3.1.1</ecNumber>
        </recommendedName>
        <alternativeName>
            <fullName evidence="16">Triose-phosphate isomerase</fullName>
        </alternativeName>
    </domain>
    <domain>
        <recommendedName>
            <fullName evidence="15">Phosphoglycerate kinase</fullName>
            <ecNumber evidence="15">2.7.2.3</ecNumber>
        </recommendedName>
    </domain>
</protein>
<comment type="function">
    <text evidence="16">Involved in the gluconeogenesis. Catalyzes stereospecifically the conversion of dihydroxyacetone phosphate (DHAP) to D-glyceraldehyde-3-phosphate (G3P).</text>
</comment>
<dbReference type="InterPro" id="IPR013785">
    <property type="entry name" value="Aldolase_TIM"/>
</dbReference>
<evidence type="ECO:0000256" key="11">
    <source>
        <dbReference type="ARBA" id="ARBA00022777"/>
    </source>
</evidence>
<feature type="binding site" evidence="16">
    <location>
        <position position="570"/>
    </location>
    <ligand>
        <name>substrate</name>
    </ligand>
</feature>
<dbReference type="RefSeq" id="WP_034842773.1">
    <property type="nucleotide sequence ID" value="NZ_CP014673.1"/>
</dbReference>
<evidence type="ECO:0000256" key="10">
    <source>
        <dbReference type="ARBA" id="ARBA00022741"/>
    </source>
</evidence>
<dbReference type="GO" id="GO:0005524">
    <property type="term" value="F:ATP binding"/>
    <property type="evidence" value="ECO:0007669"/>
    <property type="project" value="UniProtKB-KW"/>
</dbReference>
<dbReference type="GO" id="GO:0004618">
    <property type="term" value="F:phosphoglycerate kinase activity"/>
    <property type="evidence" value="ECO:0007669"/>
    <property type="project" value="UniProtKB-UniRule"/>
</dbReference>
<dbReference type="Gene3D" id="3.40.50.1260">
    <property type="entry name" value="Phosphoglycerate kinase, N-terminal domain"/>
    <property type="match status" value="2"/>
</dbReference>
<feature type="binding site" evidence="15">
    <location>
        <begin position="24"/>
        <end position="26"/>
    </location>
    <ligand>
        <name>substrate</name>
    </ligand>
</feature>
<evidence type="ECO:0000256" key="7">
    <source>
        <dbReference type="ARBA" id="ARBA00022432"/>
    </source>
</evidence>
<accession>A0A1B1YMJ8</accession>
<evidence type="ECO:0000256" key="15">
    <source>
        <dbReference type="HAMAP-Rule" id="MF_00145"/>
    </source>
</evidence>
<feature type="binding site" evidence="15">
    <location>
        <position position="205"/>
    </location>
    <ligand>
        <name>ATP</name>
        <dbReference type="ChEBI" id="CHEBI:30616"/>
    </ligand>
</feature>
<feature type="binding site" evidence="15">
    <location>
        <position position="327"/>
    </location>
    <ligand>
        <name>ATP</name>
        <dbReference type="ChEBI" id="CHEBI:30616"/>
    </ligand>
</feature>
<keyword evidence="8 15" id="KW-0963">Cytoplasm</keyword>
<keyword evidence="12 15" id="KW-0067">ATP-binding</keyword>
<dbReference type="FunFam" id="3.40.50.1260:FF:000002">
    <property type="entry name" value="Phosphoglycerate kinase"/>
    <property type="match status" value="1"/>
</dbReference>
<reference evidence="17 18" key="1">
    <citation type="submission" date="2016-02" db="EMBL/GenBank/DDBJ databases">
        <title>Comparison of Clostridium stercorarium subspecies using comparative genomics and transcriptomics.</title>
        <authorList>
            <person name="Schellenberg J."/>
            <person name="Thallinger G."/>
            <person name="Levin D.B."/>
            <person name="Zhang X."/>
            <person name="Alvare G."/>
            <person name="Fristensky B."/>
            <person name="Sparling R."/>
        </authorList>
    </citation>
    <scope>NUCLEOTIDE SEQUENCE [LARGE SCALE GENOMIC DNA]</scope>
    <source>
        <strain evidence="17 18">DSM 9219</strain>
    </source>
</reference>
<dbReference type="Proteomes" id="UP000092931">
    <property type="component" value="Chromosome"/>
</dbReference>
<feature type="binding site" evidence="16">
    <location>
        <begin position="631"/>
        <end position="632"/>
    </location>
    <ligand>
        <name>substrate</name>
    </ligand>
</feature>
<evidence type="ECO:0000256" key="4">
    <source>
        <dbReference type="ARBA" id="ARBA00004838"/>
    </source>
</evidence>
<dbReference type="PANTHER" id="PTHR11406:SF23">
    <property type="entry name" value="PHOSPHOGLYCERATE KINASE 1, CHLOROPLASTIC-RELATED"/>
    <property type="match status" value="1"/>
</dbReference>
<feature type="active site" description="Proton acceptor" evidence="16">
    <location>
        <position position="564"/>
    </location>
</feature>
<dbReference type="GO" id="GO:0005829">
    <property type="term" value="C:cytosol"/>
    <property type="evidence" value="ECO:0007669"/>
    <property type="project" value="TreeGrafter"/>
</dbReference>
<comment type="subunit">
    <text evidence="6 15">Monomer.</text>
</comment>
<dbReference type="FunFam" id="3.20.20.70:FF:000016">
    <property type="entry name" value="Triosephosphate isomerase"/>
    <property type="match status" value="1"/>
</dbReference>
<dbReference type="SUPFAM" id="SSF53748">
    <property type="entry name" value="Phosphoglycerate kinase"/>
    <property type="match status" value="1"/>
</dbReference>
<dbReference type="InterPro" id="IPR015824">
    <property type="entry name" value="Phosphoglycerate_kinase_N"/>
</dbReference>
<evidence type="ECO:0000256" key="1">
    <source>
        <dbReference type="ARBA" id="ARBA00000642"/>
    </source>
</evidence>
<evidence type="ECO:0000256" key="5">
    <source>
        <dbReference type="ARBA" id="ARBA00008982"/>
    </source>
</evidence>
<sequence length="649" mass="70531">MGMYNKMSIEDIDVKGKRVIVRVDFNVPLDSEGRITDDKRIVAALPTIKYLIDHGAKTILVSHLGRPKEGFEPKYSMKPVAVRLSELLGQEVILAKDVVGEDAKTKAKELKEGQVLLLENVRFHKEETKNDPAFAKELASMADIFVNDAFGTAHRAHASTAGLADYLPAVSGFLIKKEVDIMGKALTNPERPFVAILGGAKVSDKITVIENLLDKVDTLIIGGGMAYTFLKAKGYSIGNSICEDDKLDFAKGLIEKAEKKGVKLLLPISNVVGKEFSADTEYKEVASNEIPDGWMGLDIGESTIKLFSEEIKKAKTIVWNGPMGVFEFPNFARGTKKIAEAVAESGAISIVGGGDSAAAIEQLGFADKITHISTGGGASLEFLEGKELPGIACLMDKKKRMKMAAGNWKMNKTPNEAVEFIQNLKDKVKDAETEVVVAVPYVAIPAVVETCKGTNIKVGAQNVHWEDSGAYTGEVSCSMLKELGVQYVIIGHSERREYFAETDETVNKKAHAILNAGMTPIICCGESLTQREQGVTKEHIRYQIKIALLGLTKEQVSKLVIAYEPIWAIGTGKTATAQQAEEACYVIRELVKELYDEETAESVRILYGGSVKASNAKELFDMPNIDGGLIGGASLKLDEYVAIVNYNKA</sequence>
<dbReference type="GO" id="GO:0004807">
    <property type="term" value="F:triose-phosphate isomerase activity"/>
    <property type="evidence" value="ECO:0007669"/>
    <property type="project" value="UniProtKB-UniRule"/>
</dbReference>
<keyword evidence="9 15" id="KW-0808">Transferase</keyword>
<comment type="catalytic activity">
    <reaction evidence="16">
        <text>D-glyceraldehyde 3-phosphate = dihydroxyacetone phosphate</text>
        <dbReference type="Rhea" id="RHEA:18585"/>
        <dbReference type="ChEBI" id="CHEBI:57642"/>
        <dbReference type="ChEBI" id="CHEBI:59776"/>
        <dbReference type="EC" id="5.3.1.1"/>
    </reaction>
</comment>
<dbReference type="PANTHER" id="PTHR11406">
    <property type="entry name" value="PHOSPHOGLYCERATE KINASE"/>
    <property type="match status" value="1"/>
</dbReference>
<dbReference type="InterPro" id="IPR022896">
    <property type="entry name" value="TrioseP_Isoase_bac/euk"/>
</dbReference>
<feature type="binding site" evidence="16">
    <location>
        <position position="610"/>
    </location>
    <ligand>
        <name>substrate</name>
    </ligand>
</feature>
<keyword evidence="7 16" id="KW-0312">Gluconeogenesis</keyword>
<feature type="binding site" evidence="15">
    <location>
        <position position="155"/>
    </location>
    <ligand>
        <name>substrate</name>
    </ligand>
</feature>
<dbReference type="PROSITE" id="PS00111">
    <property type="entry name" value="PGLYCERATE_KINASE"/>
    <property type="match status" value="1"/>
</dbReference>
<organism evidence="17 18">
    <name type="scientific">Thermoclostridium stercorarium subsp. leptospartum DSM 9219</name>
    <dbReference type="NCBI Taxonomy" id="1346611"/>
    <lineage>
        <taxon>Bacteria</taxon>
        <taxon>Bacillati</taxon>
        <taxon>Bacillota</taxon>
        <taxon>Clostridia</taxon>
        <taxon>Eubacteriales</taxon>
        <taxon>Oscillospiraceae</taxon>
        <taxon>Thermoclostridium</taxon>
    </lineage>
</organism>
<comment type="pathway">
    <text evidence="16">Carbohydrate biosynthesis; gluconeogenesis.</text>
</comment>
<comment type="similarity">
    <text evidence="5 15">Belongs to the phosphoglycerate kinase family.</text>
</comment>
<feature type="binding site" evidence="15">
    <location>
        <begin position="63"/>
        <end position="66"/>
    </location>
    <ligand>
        <name>substrate</name>
    </ligand>
</feature>
<evidence type="ECO:0000256" key="14">
    <source>
        <dbReference type="ARBA" id="ARBA00023235"/>
    </source>
</evidence>
<evidence type="ECO:0000256" key="13">
    <source>
        <dbReference type="ARBA" id="ARBA00023152"/>
    </source>
</evidence>
<evidence type="ECO:0000256" key="3">
    <source>
        <dbReference type="ARBA" id="ARBA00004680"/>
    </source>
</evidence>
<evidence type="ECO:0000313" key="17">
    <source>
        <dbReference type="EMBL" id="ANX01973.1"/>
    </source>
</evidence>
<dbReference type="GO" id="GO:0043531">
    <property type="term" value="F:ADP binding"/>
    <property type="evidence" value="ECO:0007669"/>
    <property type="project" value="TreeGrafter"/>
</dbReference>
<dbReference type="InterPro" id="IPR020861">
    <property type="entry name" value="Triosephosphate_isomerase_AS"/>
</dbReference>
<dbReference type="EMBL" id="CP014673">
    <property type="protein sequence ID" value="ANX01973.1"/>
    <property type="molecule type" value="Genomic_DNA"/>
</dbReference>
<dbReference type="InterPro" id="IPR015911">
    <property type="entry name" value="Phosphoglycerate_kinase_CS"/>
</dbReference>
<gene>
    <name evidence="16" type="primary">tpiA</name>
    <name evidence="15" type="synonym">pgk</name>
    <name evidence="17" type="ORF">CSTERLE_10515</name>
</gene>
<comment type="similarity">
    <text evidence="16">Belongs to the triosephosphate isomerase family.</text>
</comment>
<evidence type="ECO:0000256" key="2">
    <source>
        <dbReference type="ARBA" id="ARBA00004496"/>
    </source>
</evidence>
<dbReference type="FunFam" id="3.40.50.1260:FF:000007">
    <property type="entry name" value="Phosphoglycerate kinase"/>
    <property type="match status" value="1"/>
</dbReference>
<comment type="pathway">
    <text evidence="4 15">Carbohydrate degradation; glycolysis; pyruvate from D-glyceraldehyde 3-phosphate: step 2/5.</text>
</comment>
<dbReference type="CDD" id="cd00318">
    <property type="entry name" value="Phosphoglycerate_kinase"/>
    <property type="match status" value="1"/>
</dbReference>
<dbReference type="UniPathway" id="UPA00138"/>
<feature type="binding site" evidence="15">
    <location>
        <begin position="353"/>
        <end position="356"/>
    </location>
    <ligand>
        <name>ATP</name>
        <dbReference type="ChEBI" id="CHEBI:30616"/>
    </ligand>
</feature>
<feature type="binding site" evidence="15">
    <location>
        <position position="122"/>
    </location>
    <ligand>
        <name>substrate</name>
    </ligand>
</feature>
<dbReference type="EC" id="5.3.1.1" evidence="16"/>
<comment type="catalytic activity">
    <reaction evidence="1 15">
        <text>(2R)-3-phosphoglycerate + ATP = (2R)-3-phospho-glyceroyl phosphate + ADP</text>
        <dbReference type="Rhea" id="RHEA:14801"/>
        <dbReference type="ChEBI" id="CHEBI:30616"/>
        <dbReference type="ChEBI" id="CHEBI:57604"/>
        <dbReference type="ChEBI" id="CHEBI:58272"/>
        <dbReference type="ChEBI" id="CHEBI:456216"/>
        <dbReference type="EC" id="2.7.2.3"/>
    </reaction>
</comment>
<keyword evidence="11 15" id="KW-0418">Kinase</keyword>
<feature type="active site" description="Electrophile" evidence="16">
    <location>
        <position position="492"/>
    </location>
</feature>
<dbReference type="InterPro" id="IPR035990">
    <property type="entry name" value="TIM_sf"/>
</dbReference>
<dbReference type="InterPro" id="IPR036043">
    <property type="entry name" value="Phosphoglycerate_kinase_sf"/>
</dbReference>
<dbReference type="Gene3D" id="3.20.20.70">
    <property type="entry name" value="Aldolase class I"/>
    <property type="match status" value="1"/>
</dbReference>
<dbReference type="UniPathway" id="UPA00109">
    <property type="reaction ID" value="UER00185"/>
</dbReference>
<dbReference type="HAMAP" id="MF_00145">
    <property type="entry name" value="Phosphoglyc_kinase"/>
    <property type="match status" value="1"/>
</dbReference>
<evidence type="ECO:0000256" key="16">
    <source>
        <dbReference type="HAMAP-Rule" id="MF_00147"/>
    </source>
</evidence>
<proteinExistence type="inferred from homology"/>
<keyword evidence="14 16" id="KW-0413">Isomerase</keyword>
<dbReference type="PRINTS" id="PR00477">
    <property type="entry name" value="PHGLYCKINASE"/>
</dbReference>
<comment type="pathway">
    <text evidence="3 16">Carbohydrate degradation; glycolysis; D-glyceraldehyde 3-phosphate from glycerone phosphate: step 1/1.</text>
</comment>
<dbReference type="InterPro" id="IPR000652">
    <property type="entry name" value="Triosephosphate_isomerase"/>
</dbReference>
<feature type="binding site" evidence="16">
    <location>
        <begin position="407"/>
        <end position="409"/>
    </location>
    <ligand>
        <name>substrate</name>
    </ligand>
</feature>
<dbReference type="Pfam" id="PF00162">
    <property type="entry name" value="PGK"/>
    <property type="match status" value="1"/>
</dbReference>
<feature type="binding site" evidence="15">
    <location>
        <position position="296"/>
    </location>
    <ligand>
        <name>ATP</name>
        <dbReference type="ChEBI" id="CHEBI:30616"/>
    </ligand>
</feature>